<feature type="region of interest" description="Disordered" evidence="9">
    <location>
        <begin position="245"/>
        <end position="294"/>
    </location>
</feature>
<evidence type="ECO:0000256" key="2">
    <source>
        <dbReference type="ARBA" id="ARBA00022679"/>
    </source>
</evidence>
<dbReference type="AlphaFoldDB" id="W7TP17"/>
<evidence type="ECO:0000313" key="10">
    <source>
        <dbReference type="EMBL" id="EWM22146.1"/>
    </source>
</evidence>
<dbReference type="EMBL" id="AZIL01002276">
    <property type="protein sequence ID" value="EWM22146.1"/>
    <property type="molecule type" value="Genomic_DNA"/>
</dbReference>
<evidence type="ECO:0000256" key="7">
    <source>
        <dbReference type="ARBA" id="ARBA00036525"/>
    </source>
</evidence>
<feature type="region of interest" description="Disordered" evidence="9">
    <location>
        <begin position="55"/>
        <end position="74"/>
    </location>
</feature>
<dbReference type="PANTHER" id="PTHR12400">
    <property type="entry name" value="INOSITOL POLYPHOSPHATE KINASE"/>
    <property type="match status" value="1"/>
</dbReference>
<comment type="caution">
    <text evidence="10">The sequence shown here is derived from an EMBL/GenBank/DDBJ whole genome shotgun (WGS) entry which is preliminary data.</text>
</comment>
<dbReference type="SUPFAM" id="SSF56104">
    <property type="entry name" value="SAICAR synthase-like"/>
    <property type="match status" value="1"/>
</dbReference>
<dbReference type="InterPro" id="IPR038286">
    <property type="entry name" value="IPK_sf"/>
</dbReference>
<gene>
    <name evidence="10" type="ORF">Naga_100064g19</name>
</gene>
<dbReference type="GO" id="GO:0008440">
    <property type="term" value="F:inositol-1,4,5-trisphosphate 3-kinase activity"/>
    <property type="evidence" value="ECO:0007669"/>
    <property type="project" value="TreeGrafter"/>
</dbReference>
<evidence type="ECO:0000256" key="8">
    <source>
        <dbReference type="RuleBase" id="RU363090"/>
    </source>
</evidence>
<keyword evidence="4 8" id="KW-0418">Kinase</keyword>
<evidence type="ECO:0000256" key="9">
    <source>
        <dbReference type="SAM" id="MobiDB-lite"/>
    </source>
</evidence>
<evidence type="ECO:0000256" key="5">
    <source>
        <dbReference type="ARBA" id="ARBA00022840"/>
    </source>
</evidence>
<dbReference type="EC" id="2.7.-.-" evidence="8"/>
<dbReference type="PANTHER" id="PTHR12400:SF51">
    <property type="entry name" value="INOSITOL POLYPHOSPHATE MULTIKINASE"/>
    <property type="match status" value="1"/>
</dbReference>
<reference evidence="10 11" key="1">
    <citation type="journal article" date="2014" name="Mol. Plant">
        <title>Chromosome Scale Genome Assembly and Transcriptome Profiling of Nannochloropsis gaditana in Nitrogen Depletion.</title>
        <authorList>
            <person name="Corteggiani Carpinelli E."/>
            <person name="Telatin A."/>
            <person name="Vitulo N."/>
            <person name="Forcato C."/>
            <person name="D'Angelo M."/>
            <person name="Schiavon R."/>
            <person name="Vezzi A."/>
            <person name="Giacometti G.M."/>
            <person name="Morosinotto T."/>
            <person name="Valle G."/>
        </authorList>
    </citation>
    <scope>NUCLEOTIDE SEQUENCE [LARGE SCALE GENOMIC DNA]</scope>
    <source>
        <strain evidence="10 11">B-31</strain>
    </source>
</reference>
<comment type="similarity">
    <text evidence="1 8">Belongs to the inositol phosphokinase (IPK) family.</text>
</comment>
<evidence type="ECO:0000313" key="11">
    <source>
        <dbReference type="Proteomes" id="UP000019335"/>
    </source>
</evidence>
<dbReference type="GO" id="GO:0032958">
    <property type="term" value="P:inositol phosphate biosynthetic process"/>
    <property type="evidence" value="ECO:0007669"/>
    <property type="project" value="InterPro"/>
</dbReference>
<dbReference type="Gene3D" id="3.30.470.160">
    <property type="entry name" value="Inositol polyphosphate kinase"/>
    <property type="match status" value="1"/>
</dbReference>
<feature type="compositionally biased region" description="Basic and acidic residues" evidence="9">
    <location>
        <begin position="262"/>
        <end position="281"/>
    </location>
</feature>
<protein>
    <recommendedName>
        <fullName evidence="8">Kinase</fullName>
        <ecNumber evidence="8">2.7.-.-</ecNumber>
    </recommendedName>
</protein>
<name>W7TP17_9STRA</name>
<feature type="compositionally biased region" description="Polar residues" evidence="9">
    <location>
        <begin position="61"/>
        <end position="72"/>
    </location>
</feature>
<organism evidence="10 11">
    <name type="scientific">Nannochloropsis gaditana</name>
    <dbReference type="NCBI Taxonomy" id="72520"/>
    <lineage>
        <taxon>Eukaryota</taxon>
        <taxon>Sar</taxon>
        <taxon>Stramenopiles</taxon>
        <taxon>Ochrophyta</taxon>
        <taxon>Eustigmatophyceae</taxon>
        <taxon>Eustigmatales</taxon>
        <taxon>Monodopsidaceae</taxon>
        <taxon>Nannochloropsis</taxon>
    </lineage>
</organism>
<dbReference type="Pfam" id="PF03770">
    <property type="entry name" value="IPK"/>
    <property type="match status" value="2"/>
</dbReference>
<comment type="catalytic activity">
    <reaction evidence="7">
        <text>1D-myo-inositol 1,3,4,6-tetrakisphosphate + ATP = 1D-myo-inositol 1,3,4,5,6-pentakisphosphate + ADP + H(+)</text>
        <dbReference type="Rhea" id="RHEA:12717"/>
        <dbReference type="ChEBI" id="CHEBI:15378"/>
        <dbReference type="ChEBI" id="CHEBI:30616"/>
        <dbReference type="ChEBI" id="CHEBI:57660"/>
        <dbReference type="ChEBI" id="CHEBI:57733"/>
        <dbReference type="ChEBI" id="CHEBI:456216"/>
        <dbReference type="EC" id="2.7.1.140"/>
    </reaction>
</comment>
<keyword evidence="5" id="KW-0067">ATP-binding</keyword>
<keyword evidence="2 8" id="KW-0808">Transferase</keyword>
<dbReference type="GO" id="GO:0005634">
    <property type="term" value="C:nucleus"/>
    <property type="evidence" value="ECO:0007669"/>
    <property type="project" value="TreeGrafter"/>
</dbReference>
<dbReference type="GO" id="GO:0005737">
    <property type="term" value="C:cytoplasm"/>
    <property type="evidence" value="ECO:0007669"/>
    <property type="project" value="TreeGrafter"/>
</dbReference>
<evidence type="ECO:0000256" key="4">
    <source>
        <dbReference type="ARBA" id="ARBA00022777"/>
    </source>
</evidence>
<evidence type="ECO:0000256" key="3">
    <source>
        <dbReference type="ARBA" id="ARBA00022741"/>
    </source>
</evidence>
<proteinExistence type="inferred from homology"/>
<dbReference type="GO" id="GO:0005524">
    <property type="term" value="F:ATP binding"/>
    <property type="evidence" value="ECO:0007669"/>
    <property type="project" value="UniProtKB-KW"/>
</dbReference>
<evidence type="ECO:0000256" key="6">
    <source>
        <dbReference type="ARBA" id="ARBA00036164"/>
    </source>
</evidence>
<keyword evidence="11" id="KW-1185">Reference proteome</keyword>
<dbReference type="InterPro" id="IPR005522">
    <property type="entry name" value="IPK"/>
</dbReference>
<dbReference type="GO" id="GO:0047326">
    <property type="term" value="F:inositol-1,3,4,6-tetrakisphosphate 5-kinase activity"/>
    <property type="evidence" value="ECO:0007669"/>
    <property type="project" value="RHEA"/>
</dbReference>
<dbReference type="OrthoDB" id="338650at2759"/>
<dbReference type="Proteomes" id="UP000019335">
    <property type="component" value="Unassembled WGS sequence"/>
</dbReference>
<keyword evidence="3" id="KW-0547">Nucleotide-binding</keyword>
<accession>W7TP17</accession>
<evidence type="ECO:0000256" key="1">
    <source>
        <dbReference type="ARBA" id="ARBA00007374"/>
    </source>
</evidence>
<comment type="catalytic activity">
    <reaction evidence="6">
        <text>1D-myo-inositol 1,4,5-trisphosphate + 2 ATP = 1D-myo-inositol 1,3,4,5,6-pentakisphosphate + 2 ADP + 2 H(+)</text>
        <dbReference type="Rhea" id="RHEA:32359"/>
        <dbReference type="ChEBI" id="CHEBI:15378"/>
        <dbReference type="ChEBI" id="CHEBI:30616"/>
        <dbReference type="ChEBI" id="CHEBI:57733"/>
        <dbReference type="ChEBI" id="CHEBI:203600"/>
        <dbReference type="ChEBI" id="CHEBI:456216"/>
        <dbReference type="EC" id="2.7.1.151"/>
    </reaction>
</comment>
<sequence length="427" mass="47260">MVILSRLPMQSVDDPRLPGCAGGNTYDVLPMPYQVGGHKPKDASDPPYMLRLQPRVAPHCSNPSSTSSNDATQPPRLLKVIQAGDKGAREAAFYHKLFGQDGMDGLKEDEINVWRSLRPFVPCYYGVLTRSDPTGNPRRYLVLEDISAPPNPGVNDGFCHCPTILDIKIGLRTYAPWATLQKQKRERDKYMHQEAVGFRIVGMRVYDADAKSYVVEGKEYGRNLRPEEVLFALARFLGRGRSLGVGGHARNDPGPGSLRSRQAKDGRQEGESERPKGKGEACPEGEGAVPEMERGEQEGAVRRLDWFIARVAALLDWFQGQACLCFWSSSLLFVDHQAWDRAGGRGPVSWVPRGQGARKEGAPPEETAALDVRMIDFAHVQVREGGDGEEVEGGEDGWDSGRENYAQGLRSLLEHLQRLRREAAGMP</sequence>